<reference evidence="2 3" key="2">
    <citation type="journal article" date="2011" name="J. Bacteriol.">
        <title>Complete genome sequence of strain HTCC2503T of Parvularcula bermudensis, the type species of the order "Parvularculales" in the class Alphaproteobacteria.</title>
        <authorList>
            <person name="Oh H.M."/>
            <person name="Kang I."/>
            <person name="Vergin K.L."/>
            <person name="Kang D."/>
            <person name="Rhee K.H."/>
            <person name="Giovannoni S.J."/>
            <person name="Cho J.C."/>
        </authorList>
    </citation>
    <scope>NUCLEOTIDE SEQUENCE [LARGE SCALE GENOMIC DNA]</scope>
    <source>
        <strain evidence="3">ATCC BAA-594 / HTCC2503 / KCTC 12087</strain>
    </source>
</reference>
<dbReference type="KEGG" id="pbr:PB2503_02992"/>
<dbReference type="AlphaFoldDB" id="E0TD16"/>
<dbReference type="HOGENOM" id="CLU_2194410_0_0_5"/>
<evidence type="ECO:0000259" key="1">
    <source>
        <dbReference type="SMART" id="SM01126"/>
    </source>
</evidence>
<dbReference type="eggNOG" id="COG3677">
    <property type="taxonomic scope" value="Bacteria"/>
</dbReference>
<evidence type="ECO:0000313" key="2">
    <source>
        <dbReference type="EMBL" id="ADM08675.1"/>
    </source>
</evidence>
<dbReference type="Pfam" id="PF12762">
    <property type="entry name" value="DDE_Tnp_IS1595"/>
    <property type="match status" value="1"/>
</dbReference>
<gene>
    <name evidence="2" type="ordered locus">PB2503_02992</name>
</gene>
<dbReference type="STRING" id="314260.PB2503_02992"/>
<dbReference type="SMART" id="SM01126">
    <property type="entry name" value="DDE_Tnp_IS1595"/>
    <property type="match status" value="1"/>
</dbReference>
<evidence type="ECO:0000313" key="3">
    <source>
        <dbReference type="Proteomes" id="UP000001302"/>
    </source>
</evidence>
<protein>
    <submittedName>
        <fullName evidence="2">ISSpo3, transposase</fullName>
    </submittedName>
</protein>
<reference evidence="3" key="1">
    <citation type="submission" date="2010-08" db="EMBL/GenBank/DDBJ databases">
        <title>Genome sequence of Parvularcula bermudensis HTCC2503.</title>
        <authorList>
            <person name="Kang D.-M."/>
            <person name="Oh H.-M."/>
            <person name="Cho J.-C."/>
        </authorList>
    </citation>
    <scope>NUCLEOTIDE SEQUENCE [LARGE SCALE GENOMIC DNA]</scope>
    <source>
        <strain evidence="3">ATCC BAA-594 / HTCC2503 / KCTC 12087</strain>
    </source>
</reference>
<organism evidence="2 3">
    <name type="scientific">Parvularcula bermudensis (strain ATCC BAA-594 / HTCC2503 / KCTC 12087)</name>
    <dbReference type="NCBI Taxonomy" id="314260"/>
    <lineage>
        <taxon>Bacteria</taxon>
        <taxon>Pseudomonadati</taxon>
        <taxon>Pseudomonadota</taxon>
        <taxon>Alphaproteobacteria</taxon>
        <taxon>Parvularculales</taxon>
        <taxon>Parvularculaceae</taxon>
        <taxon>Parvularcula</taxon>
    </lineage>
</organism>
<accession>E0TD16</accession>
<proteinExistence type="predicted"/>
<sequence length="108" mass="12153">MVMAEKGGNVVTRVLEDRKQDKLFDAIEDKIKTGSTIHTDELRAYIALRDNPNYIHKSVNHSGGEYVAKCGATTNELEGFWNLFKAAYRGTYVCPCVEEVSSPILWQV</sequence>
<feature type="domain" description="ISXO2-like transposase" evidence="1">
    <location>
        <begin position="1"/>
        <end position="93"/>
    </location>
</feature>
<name>E0TD16_PARBH</name>
<dbReference type="EMBL" id="CP002156">
    <property type="protein sequence ID" value="ADM08675.1"/>
    <property type="molecule type" value="Genomic_DNA"/>
</dbReference>
<dbReference type="Proteomes" id="UP000001302">
    <property type="component" value="Chromosome"/>
</dbReference>
<dbReference type="InterPro" id="IPR024445">
    <property type="entry name" value="Tnp_ISXO2-like"/>
</dbReference>
<keyword evidence="3" id="KW-1185">Reference proteome</keyword>